<evidence type="ECO:0000259" key="8">
    <source>
        <dbReference type="Pfam" id="PF00557"/>
    </source>
</evidence>
<feature type="binding site" evidence="6">
    <location>
        <position position="104"/>
    </location>
    <ligand>
        <name>a divalent metal cation</name>
        <dbReference type="ChEBI" id="CHEBI:60240"/>
        <label>2</label>
        <note>catalytic</note>
    </ligand>
</feature>
<gene>
    <name evidence="6" type="primary">map</name>
    <name evidence="9" type="ORF">AVDCRST_MAG18-1679</name>
</gene>
<comment type="function">
    <text evidence="1 6">Removes the N-terminal methionine from nascent proteins. The N-terminal methionine is often cleaved when the second residue in the primary sequence is small and uncharged (Met-Ala-, Cys, Gly, Pro, Ser, Thr, or Val). Requires deformylation of the N(alpha)-formylated initiator methionine before it can be hydrolyzed.</text>
</comment>
<evidence type="ECO:0000256" key="7">
    <source>
        <dbReference type="RuleBase" id="RU003653"/>
    </source>
</evidence>
<keyword evidence="2 6" id="KW-0031">Aminopeptidase</keyword>
<organism evidence="9">
    <name type="scientific">uncultured Thermomicrobiales bacterium</name>
    <dbReference type="NCBI Taxonomy" id="1645740"/>
    <lineage>
        <taxon>Bacteria</taxon>
        <taxon>Pseudomonadati</taxon>
        <taxon>Thermomicrobiota</taxon>
        <taxon>Thermomicrobia</taxon>
        <taxon>Thermomicrobiales</taxon>
        <taxon>environmental samples</taxon>
    </lineage>
</organism>
<evidence type="ECO:0000313" key="9">
    <source>
        <dbReference type="EMBL" id="CAA9568150.1"/>
    </source>
</evidence>
<dbReference type="PRINTS" id="PR00599">
    <property type="entry name" value="MAPEPTIDASE"/>
</dbReference>
<dbReference type="HAMAP" id="MF_01974">
    <property type="entry name" value="MetAP_1"/>
    <property type="match status" value="1"/>
</dbReference>
<keyword evidence="3 6" id="KW-0645">Protease</keyword>
<dbReference type="PANTHER" id="PTHR43330">
    <property type="entry name" value="METHIONINE AMINOPEPTIDASE"/>
    <property type="match status" value="1"/>
</dbReference>
<evidence type="ECO:0000256" key="2">
    <source>
        <dbReference type="ARBA" id="ARBA00022438"/>
    </source>
</evidence>
<dbReference type="GO" id="GO:0070006">
    <property type="term" value="F:metalloaminopeptidase activity"/>
    <property type="evidence" value="ECO:0007669"/>
    <property type="project" value="UniProtKB-UniRule"/>
</dbReference>
<dbReference type="EMBL" id="CADCWN010000128">
    <property type="protein sequence ID" value="CAA9568150.1"/>
    <property type="molecule type" value="Genomic_DNA"/>
</dbReference>
<keyword evidence="4 6" id="KW-0479">Metal-binding</keyword>
<feature type="binding site" evidence="6">
    <location>
        <position position="76"/>
    </location>
    <ligand>
        <name>substrate</name>
    </ligand>
</feature>
<dbReference type="GO" id="GO:0004239">
    <property type="term" value="F:initiator methionyl aminopeptidase activity"/>
    <property type="evidence" value="ECO:0007669"/>
    <property type="project" value="UniProtKB-UniRule"/>
</dbReference>
<dbReference type="GO" id="GO:0005829">
    <property type="term" value="C:cytosol"/>
    <property type="evidence" value="ECO:0007669"/>
    <property type="project" value="TreeGrafter"/>
</dbReference>
<dbReference type="GO" id="GO:0046872">
    <property type="term" value="F:metal ion binding"/>
    <property type="evidence" value="ECO:0007669"/>
    <property type="project" value="UniProtKB-UniRule"/>
</dbReference>
<dbReference type="InterPro" id="IPR002467">
    <property type="entry name" value="Pept_M24A_MAP1"/>
</dbReference>
<feature type="binding site" evidence="6">
    <location>
        <position position="231"/>
    </location>
    <ligand>
        <name>a divalent metal cation</name>
        <dbReference type="ChEBI" id="CHEBI:60240"/>
        <label>2</label>
        <note>catalytic</note>
    </ligand>
</feature>
<reference evidence="9" key="1">
    <citation type="submission" date="2020-02" db="EMBL/GenBank/DDBJ databases">
        <authorList>
            <person name="Meier V. D."/>
        </authorList>
    </citation>
    <scope>NUCLEOTIDE SEQUENCE</scope>
    <source>
        <strain evidence="9">AVDCRST_MAG18</strain>
    </source>
</reference>
<evidence type="ECO:0000256" key="4">
    <source>
        <dbReference type="ARBA" id="ARBA00022723"/>
    </source>
</evidence>
<dbReference type="PANTHER" id="PTHR43330:SF27">
    <property type="entry name" value="METHIONINE AMINOPEPTIDASE"/>
    <property type="match status" value="1"/>
</dbReference>
<feature type="binding site" evidence="6">
    <location>
        <position position="104"/>
    </location>
    <ligand>
        <name>a divalent metal cation</name>
        <dbReference type="ChEBI" id="CHEBI:60240"/>
        <label>1</label>
    </ligand>
</feature>
<comment type="subunit">
    <text evidence="6">Monomer.</text>
</comment>
<dbReference type="GO" id="GO:0006508">
    <property type="term" value="P:proteolysis"/>
    <property type="evidence" value="ECO:0007669"/>
    <property type="project" value="UniProtKB-KW"/>
</dbReference>
<feature type="binding site" evidence="6">
    <location>
        <position position="174"/>
    </location>
    <ligand>
        <name>substrate</name>
    </ligand>
</feature>
<evidence type="ECO:0000256" key="6">
    <source>
        <dbReference type="HAMAP-Rule" id="MF_01974"/>
    </source>
</evidence>
<dbReference type="InterPro" id="IPR000994">
    <property type="entry name" value="Pept_M24"/>
</dbReference>
<feature type="binding site" evidence="6">
    <location>
        <position position="167"/>
    </location>
    <ligand>
        <name>a divalent metal cation</name>
        <dbReference type="ChEBI" id="CHEBI:60240"/>
        <label>2</label>
        <note>catalytic</note>
    </ligand>
</feature>
<dbReference type="EC" id="3.4.11.18" evidence="6 7"/>
<feature type="binding site" evidence="6">
    <location>
        <position position="93"/>
    </location>
    <ligand>
        <name>a divalent metal cation</name>
        <dbReference type="ChEBI" id="CHEBI:60240"/>
        <label>1</label>
    </ligand>
</feature>
<evidence type="ECO:0000256" key="5">
    <source>
        <dbReference type="ARBA" id="ARBA00022801"/>
    </source>
</evidence>
<dbReference type="Pfam" id="PF00557">
    <property type="entry name" value="Peptidase_M24"/>
    <property type="match status" value="1"/>
</dbReference>
<dbReference type="InterPro" id="IPR036005">
    <property type="entry name" value="Creatinase/aminopeptidase-like"/>
</dbReference>
<protein>
    <recommendedName>
        <fullName evidence="6 7">Methionine aminopeptidase</fullName>
        <shortName evidence="6">MAP</shortName>
        <shortName evidence="6">MetAP</shortName>
        <ecNumber evidence="6 7">3.4.11.18</ecNumber>
    </recommendedName>
    <alternativeName>
        <fullName evidence="6">Peptidase M</fullName>
    </alternativeName>
</protein>
<dbReference type="Gene3D" id="3.90.230.10">
    <property type="entry name" value="Creatinase/methionine aminopeptidase superfamily"/>
    <property type="match status" value="1"/>
</dbReference>
<evidence type="ECO:0000256" key="3">
    <source>
        <dbReference type="ARBA" id="ARBA00022670"/>
    </source>
</evidence>
<comment type="similarity">
    <text evidence="6">Belongs to the peptidase M24A family. Methionine aminopeptidase type 1 subfamily.</text>
</comment>
<dbReference type="InterPro" id="IPR001714">
    <property type="entry name" value="Pept_M24_MAP"/>
</dbReference>
<feature type="binding site" evidence="6">
    <location>
        <position position="231"/>
    </location>
    <ligand>
        <name>a divalent metal cation</name>
        <dbReference type="ChEBI" id="CHEBI:60240"/>
        <label>1</label>
    </ligand>
</feature>
<evidence type="ECO:0000256" key="1">
    <source>
        <dbReference type="ARBA" id="ARBA00002521"/>
    </source>
</evidence>
<comment type="cofactor">
    <cofactor evidence="6">
        <name>Co(2+)</name>
        <dbReference type="ChEBI" id="CHEBI:48828"/>
    </cofactor>
    <cofactor evidence="6">
        <name>Zn(2+)</name>
        <dbReference type="ChEBI" id="CHEBI:29105"/>
    </cofactor>
    <cofactor evidence="6">
        <name>Mn(2+)</name>
        <dbReference type="ChEBI" id="CHEBI:29035"/>
    </cofactor>
    <cofactor evidence="6">
        <name>Fe(2+)</name>
        <dbReference type="ChEBI" id="CHEBI:29033"/>
    </cofactor>
    <text evidence="6">Binds 2 divalent metal cations per subunit. Has a high-affinity and a low affinity metal-binding site. The true nature of the physiological cofactor is under debate. The enzyme is active with cobalt, zinc, manganese or divalent iron ions. Most likely, methionine aminopeptidases function as mononuclear Fe(2+)-metalloproteases under physiological conditions, and the catalytically relevant metal-binding site has been assigned to the histidine-containing high-affinity site.</text>
</comment>
<dbReference type="AlphaFoldDB" id="A0A6J4V5Y1"/>
<proteinExistence type="inferred from homology"/>
<dbReference type="NCBIfam" id="TIGR00500">
    <property type="entry name" value="met_pdase_I"/>
    <property type="match status" value="1"/>
</dbReference>
<comment type="catalytic activity">
    <reaction evidence="6 7">
        <text>Release of N-terminal amino acids, preferentially methionine, from peptides and arylamides.</text>
        <dbReference type="EC" id="3.4.11.18"/>
    </reaction>
</comment>
<sequence>MVVKKPADIAGLRRANRETATLLRELALLVRPGVTTGELDTHAAAFLARLGAEPIFHTETGFPGCINTSVNDVVLHGVPGDQALRAGDIISIDAGMRLDGYCGDANVTVPVGAIGARRRRLIAAARGAMTAGIAAAVTGKRVGDISHAMQRYGERRGFNLVRGFHGHGLGHRMHEEPPVPFVGRPGTGPLLQEGLVITIEPILVEGSPRVATDADGWSVRTVDGGWAAQFEQTIVVTRAGGMILSEG</sequence>
<keyword evidence="5 6" id="KW-0378">Hydrolase</keyword>
<feature type="domain" description="Peptidase M24" evidence="8">
    <location>
        <begin position="11"/>
        <end position="237"/>
    </location>
</feature>
<accession>A0A6J4V5Y1</accession>
<dbReference type="SUPFAM" id="SSF55920">
    <property type="entry name" value="Creatinase/aminopeptidase"/>
    <property type="match status" value="1"/>
</dbReference>
<feature type="binding site" evidence="6">
    <location>
        <position position="200"/>
    </location>
    <ligand>
        <name>a divalent metal cation</name>
        <dbReference type="ChEBI" id="CHEBI:60240"/>
        <label>2</label>
        <note>catalytic</note>
    </ligand>
</feature>
<name>A0A6J4V5Y1_9BACT</name>